<dbReference type="InterPro" id="IPR011050">
    <property type="entry name" value="Pectin_lyase_fold/virulence"/>
</dbReference>
<sequence>MSGRLTGVYQLPDGSFPPRNSKLWIRVPVDRNNNGVTVYSAPTVVPINPPTHPTAPGFYDSGLLPEGPYQIQKAIFGATDYRTRWYSVVLGEGSHTVQELIEDYDPEQYTPPVINQVAVYRDEARTARDEAAQILDDVSAGAVPDSAVASKITTEGSASRAAVDSRVAAGTEGLLSQDDAAAAFAAKSVETTVAAKYTKPGSGIPLSDLKKADLDSTYAPVWKASTAYASGALVMLPAPINGPGTRNSSGTSRASFDATEQGLWTPSATATVDGLTDASTVGKAVAKAADAGAARNAVSAVGRGDLFFNPFDYGAVGDGTTDDTSAVQAAYDAAALVAGAVILPKGRFNIPGNLVMTTPGVSLIGQGGIVSGGEVLLGPATYAAGSGGVNFSGTRVQGVQFDRADAYGTTTRCLVLRNARGVDIEGNLFRNCGRAISITTADGNTKFHTVSMLNISRNRFTTCRFAIFADTVEWDQLSDWIIDGNFFNYALDTSVWIAAADGSQGGVDGLTFTNNTMFALNYNSSTDPNFAGKRYNVRLGKTDWLSIKGNKFFESGLSALYLDQPRHLDIVGNHFAWSGEREQGDCIEIRGGSPWGAIEDNTFDWWTRAAVGVYGTAAAGQLKIGKNAHRWSATPDSWKGAGSLTTTNSFRYFVDTTVTGRPVIDEWDAPGVFDMVKGSNRVSARRQMSDYGGIGGATRRSSSVTGPTTIFLFSDVGESTHYNGLVVIQARSSGAGSDNATYVLAVESGGRTVTVIAAIGKTAGAAATHPSFTWTIDGSNGLVATPVGSTSGTFFFDATTLGAVGVR</sequence>
<evidence type="ECO:0000313" key="2">
    <source>
        <dbReference type="EMBL" id="MBM7280386.1"/>
    </source>
</evidence>
<organism evidence="2 3">
    <name type="scientific">Gordonia rubripertincta</name>
    <name type="common">Rhodococcus corallinus</name>
    <dbReference type="NCBI Taxonomy" id="36822"/>
    <lineage>
        <taxon>Bacteria</taxon>
        <taxon>Bacillati</taxon>
        <taxon>Actinomycetota</taxon>
        <taxon>Actinomycetes</taxon>
        <taxon>Mycobacteriales</taxon>
        <taxon>Gordoniaceae</taxon>
        <taxon>Gordonia</taxon>
    </lineage>
</organism>
<feature type="domain" description="Rhamnogalacturonase A/B/Epimerase-like pectate lyase" evidence="1">
    <location>
        <begin position="307"/>
        <end position="513"/>
    </location>
</feature>
<comment type="caution">
    <text evidence="2">The sequence shown here is derived from an EMBL/GenBank/DDBJ whole genome shotgun (WGS) entry which is preliminary data.</text>
</comment>
<dbReference type="Pfam" id="PF12708">
    <property type="entry name" value="Pect-lyase_RHGA_epim"/>
    <property type="match status" value="1"/>
</dbReference>
<evidence type="ECO:0000313" key="3">
    <source>
        <dbReference type="Proteomes" id="UP001195196"/>
    </source>
</evidence>
<accession>A0AAW4G9K7</accession>
<name>A0AAW4G9K7_GORRU</name>
<dbReference type="InterPro" id="IPR012334">
    <property type="entry name" value="Pectin_lyas_fold"/>
</dbReference>
<evidence type="ECO:0000259" key="1">
    <source>
        <dbReference type="Pfam" id="PF12708"/>
    </source>
</evidence>
<dbReference type="Proteomes" id="UP001195196">
    <property type="component" value="Unassembled WGS sequence"/>
</dbReference>
<dbReference type="SUPFAM" id="SSF51126">
    <property type="entry name" value="Pectin lyase-like"/>
    <property type="match status" value="1"/>
</dbReference>
<dbReference type="EMBL" id="JAFFGU010000019">
    <property type="protein sequence ID" value="MBM7280386.1"/>
    <property type="molecule type" value="Genomic_DNA"/>
</dbReference>
<gene>
    <name evidence="2" type="ORF">JTZ10_21815</name>
</gene>
<reference evidence="2" key="1">
    <citation type="submission" date="2021-02" db="EMBL/GenBank/DDBJ databases">
        <title>Taxonomy, biology and ecology of Rhodococcus bacteria occurring in California pistachio and other woody hosts as revealed by genome sequence analyses.</title>
        <authorList>
            <person name="Riely B."/>
            <person name="Gai Y."/>
        </authorList>
    </citation>
    <scope>NUCLEOTIDE SEQUENCE</scope>
    <source>
        <strain evidence="2">BP-295</strain>
    </source>
</reference>
<dbReference type="RefSeq" id="WP_204718948.1">
    <property type="nucleotide sequence ID" value="NZ_JAFFGU010000019.1"/>
</dbReference>
<dbReference type="Gene3D" id="2.160.20.10">
    <property type="entry name" value="Single-stranded right-handed beta-helix, Pectin lyase-like"/>
    <property type="match status" value="1"/>
</dbReference>
<dbReference type="AlphaFoldDB" id="A0AAW4G9K7"/>
<dbReference type="InterPro" id="IPR024535">
    <property type="entry name" value="RHGA/B-epi-like_pectate_lyase"/>
</dbReference>
<protein>
    <recommendedName>
        <fullName evidence="1">Rhamnogalacturonase A/B/Epimerase-like pectate lyase domain-containing protein</fullName>
    </recommendedName>
</protein>
<proteinExistence type="predicted"/>